<gene>
    <name evidence="1" type="ORF">SEV965_LOCUS38137</name>
</gene>
<name>A0A815VX86_9BILA</name>
<feature type="non-terminal residue" evidence="1">
    <location>
        <position position="1"/>
    </location>
</feature>
<dbReference type="Proteomes" id="UP000663889">
    <property type="component" value="Unassembled WGS sequence"/>
</dbReference>
<sequence length="46" mass="5505">ISKNEIRLDLESPILYGLQQAKTYNDTVPPYCRRSVQHDEYYVQFI</sequence>
<dbReference type="AlphaFoldDB" id="A0A815VX86"/>
<reference evidence="1" key="1">
    <citation type="submission" date="2021-02" db="EMBL/GenBank/DDBJ databases">
        <authorList>
            <person name="Nowell W R."/>
        </authorList>
    </citation>
    <scope>NUCLEOTIDE SEQUENCE</scope>
</reference>
<evidence type="ECO:0000313" key="1">
    <source>
        <dbReference type="EMBL" id="CAF1541153.1"/>
    </source>
</evidence>
<organism evidence="1 2">
    <name type="scientific">Rotaria sordida</name>
    <dbReference type="NCBI Taxonomy" id="392033"/>
    <lineage>
        <taxon>Eukaryota</taxon>
        <taxon>Metazoa</taxon>
        <taxon>Spiralia</taxon>
        <taxon>Gnathifera</taxon>
        <taxon>Rotifera</taxon>
        <taxon>Eurotatoria</taxon>
        <taxon>Bdelloidea</taxon>
        <taxon>Philodinida</taxon>
        <taxon>Philodinidae</taxon>
        <taxon>Rotaria</taxon>
    </lineage>
</organism>
<comment type="caution">
    <text evidence="1">The sequence shown here is derived from an EMBL/GenBank/DDBJ whole genome shotgun (WGS) entry which is preliminary data.</text>
</comment>
<dbReference type="EMBL" id="CAJNOU010008813">
    <property type="protein sequence ID" value="CAF1541153.1"/>
    <property type="molecule type" value="Genomic_DNA"/>
</dbReference>
<accession>A0A815VX86</accession>
<protein>
    <submittedName>
        <fullName evidence="1">Uncharacterized protein</fullName>
    </submittedName>
</protein>
<evidence type="ECO:0000313" key="2">
    <source>
        <dbReference type="Proteomes" id="UP000663889"/>
    </source>
</evidence>
<proteinExistence type="predicted"/>